<evidence type="ECO:0000256" key="1">
    <source>
        <dbReference type="SAM" id="Coils"/>
    </source>
</evidence>
<name>A0A9D1HVR6_9BACT</name>
<keyword evidence="1" id="KW-0175">Coiled coil</keyword>
<dbReference type="EMBL" id="DVML01000017">
    <property type="protein sequence ID" value="HIU22518.1"/>
    <property type="molecule type" value="Genomic_DNA"/>
</dbReference>
<comment type="caution">
    <text evidence="2">The sequence shown here is derived from an EMBL/GenBank/DDBJ whole genome shotgun (WGS) entry which is preliminary data.</text>
</comment>
<reference evidence="2" key="1">
    <citation type="submission" date="2020-10" db="EMBL/GenBank/DDBJ databases">
        <authorList>
            <person name="Gilroy R."/>
        </authorList>
    </citation>
    <scope>NUCLEOTIDE SEQUENCE</scope>
    <source>
        <strain evidence="2">CHK197-8231</strain>
    </source>
</reference>
<feature type="coiled-coil region" evidence="1">
    <location>
        <begin position="434"/>
        <end position="461"/>
    </location>
</feature>
<dbReference type="Proteomes" id="UP000824087">
    <property type="component" value="Unassembled WGS sequence"/>
</dbReference>
<accession>A0A9D1HVR6</accession>
<reference evidence="2" key="2">
    <citation type="journal article" date="2021" name="PeerJ">
        <title>Extensive microbial diversity within the chicken gut microbiome revealed by metagenomics and culture.</title>
        <authorList>
            <person name="Gilroy R."/>
            <person name="Ravi A."/>
            <person name="Getino M."/>
            <person name="Pursley I."/>
            <person name="Horton D.L."/>
            <person name="Alikhan N.F."/>
            <person name="Baker D."/>
            <person name="Gharbi K."/>
            <person name="Hall N."/>
            <person name="Watson M."/>
            <person name="Adriaenssens E.M."/>
            <person name="Foster-Nyarko E."/>
            <person name="Jarju S."/>
            <person name="Secka A."/>
            <person name="Antonio M."/>
            <person name="Oren A."/>
            <person name="Chaudhuri R.R."/>
            <person name="La Ragione R."/>
            <person name="Hildebrand F."/>
            <person name="Pallen M.J."/>
        </authorList>
    </citation>
    <scope>NUCLEOTIDE SEQUENCE</scope>
    <source>
        <strain evidence="2">CHK197-8231</strain>
    </source>
</reference>
<organism evidence="2 3">
    <name type="scientific">Candidatus Fimihabitans intestinipullorum</name>
    <dbReference type="NCBI Taxonomy" id="2840820"/>
    <lineage>
        <taxon>Bacteria</taxon>
        <taxon>Bacillati</taxon>
        <taxon>Mycoplasmatota</taxon>
        <taxon>Mycoplasmatota incertae sedis</taxon>
        <taxon>Candidatus Fimihabitans</taxon>
    </lineage>
</organism>
<proteinExistence type="predicted"/>
<gene>
    <name evidence="2" type="ORF">IAD49_02930</name>
</gene>
<sequence length="926" mass="109649">MRSKFENGKKIRFASTLKKVELYSSCLQLYLRIRNEKEFRSYMQSFCSDDTIQIILDQIHNQLRTFATIAIVEEEVDQVKAGVDQGLKKEVHQRESSVTIRSTRNQKFEQVQQEMKPTYEKVQLLLSPKEREFAQIYFQSESNSDMLDVVTSQMGIQKQSAYVLKANFLKKLKLYKSQYDDARVNIEIERKEESQNQEQFIELGEALRENYVGMKSLLTSKEREFIDIYLVSASNEELMKKVHEQMNLSLQSAYRMKYKILKEVRECKENYVAWVEKRSATNPWKKFQKRTGEFYEKGRPYLTDRELELIDLILSSDTNDEFVQKCVDKYHVAPSQILDMKRNFRVGMHQFQTDYQAWVKKQSNKQKAKKSLASEKFLSVKEEVRPTYEKIKSMFSIKRQKFAEIYFASTSMEEFLNNVEQQLNIAPQSARVMKSKLLKELRECSDNYEEWVEKKNKEKQKIKAPLKSRNSESFFQTREQLRPVYEKIKMLLSPREREFAEIYFASNTYEELITKTVEQMHIAQQSIYGMKARLLKDLKGCMNDYDAWVKRRQFRSKRDIQKDTEDFESVKTKVECENLYYIYQPYIPLEYQKAYEMWLENKTESVPEMCRIVIDYVLRCDRAVESKKGLPNFSRVVELHKKASMPKKDTTMDFLHSISREEIMVLLSQLQSIPNLPKYQRLYEFYGIDTTRHSVEQIHEKYPELSIVSIKNELKQTVISIQKKASKSLKEDKMWVRERQTLLPKFTFASFELGRLEAICVNYYYGFTVAPMTISEIAEKVHFKEWKVEKFIQSAKLILKQSKVAKNPAILASVEKISNVNEDNISQLQDKDFRALRLMVQQALTTDEMKLNFVQEKILNLFFGFPNKPIKSSREIAELCGCTEQDARTYLIETIRYVLNYISKEDFETKFEGKKVVKQLSSIFNK</sequence>
<evidence type="ECO:0000313" key="2">
    <source>
        <dbReference type="EMBL" id="HIU22518.1"/>
    </source>
</evidence>
<protein>
    <submittedName>
        <fullName evidence="2">Uncharacterized protein</fullName>
    </submittedName>
</protein>
<dbReference type="AlphaFoldDB" id="A0A9D1HVR6"/>
<evidence type="ECO:0000313" key="3">
    <source>
        <dbReference type="Proteomes" id="UP000824087"/>
    </source>
</evidence>